<sequence>MCHVRSRASREGSGKAIQIEPYCHIQLMQLFIVQPLLCAWTIARGRAGVFELKSTWGGSSRLEGTKGKSVFMVIKVAAGNEEFLGENSPPSYKSLFVCKSVDSVMKNALFNQCSWAAAGSQFTSDDMTRVEIGGTLSCWKGDFCPLCRAAGGGQSGGDWICVGKRQDPLVQNGQGMRGWGGAGDGTPAACGPLLSDQVAEDSKSLMEEQKCFEEQYLPPCLFCTNHQQLETRQQKGKRSTSHGCVCVGLRLSSFQEKVSSDCRITDFCPFHQKCEALDGRCQWTGETSGSCGEGVWGSLFKPSQCSENLLRMLVATSNTGIHVLVETYEWSPTSSRAPQFPVALEEVAAAPFRARCTSHLLPALLHRAAPAGEATTLIASSLLAEQELLSPQQLEVCMGCLGLAPPSSNTAQHGWPARALRLCWACKVLDINGNWAGGTQKLLTISEGLSELIKGEDKWMAACDTLGEATITALVRVQAPQPGVSMQILPTTREKLERFKENVIVTTWDRAEIKNTPYIVGQSNTKEERVRNETISEER</sequence>
<gene>
    <name evidence="1" type="ORF">Anapl_08133</name>
</gene>
<dbReference type="EMBL" id="KB742571">
    <property type="protein sequence ID" value="EOB06946.1"/>
    <property type="molecule type" value="Genomic_DNA"/>
</dbReference>
<keyword evidence="2" id="KW-1185">Reference proteome</keyword>
<reference evidence="2" key="1">
    <citation type="journal article" date="2013" name="Nat. Genet.">
        <title>The duck genome and transcriptome provide insight into an avian influenza virus reservoir species.</title>
        <authorList>
            <person name="Huang Y."/>
            <person name="Li Y."/>
            <person name="Burt D.W."/>
            <person name="Chen H."/>
            <person name="Zhang Y."/>
            <person name="Qian W."/>
            <person name="Kim H."/>
            <person name="Gan S."/>
            <person name="Zhao Y."/>
            <person name="Li J."/>
            <person name="Yi K."/>
            <person name="Feng H."/>
            <person name="Zhu P."/>
            <person name="Li B."/>
            <person name="Liu Q."/>
            <person name="Fairley S."/>
            <person name="Magor K.E."/>
            <person name="Du Z."/>
            <person name="Hu X."/>
            <person name="Goodman L."/>
            <person name="Tafer H."/>
            <person name="Vignal A."/>
            <person name="Lee T."/>
            <person name="Kim K.W."/>
            <person name="Sheng Z."/>
            <person name="An Y."/>
            <person name="Searle S."/>
            <person name="Herrero J."/>
            <person name="Groenen M.A."/>
            <person name="Crooijmans R.P."/>
            <person name="Faraut T."/>
            <person name="Cai Q."/>
            <person name="Webster R.G."/>
            <person name="Aldridge J.R."/>
            <person name="Warren W.C."/>
            <person name="Bartschat S."/>
            <person name="Kehr S."/>
            <person name="Marz M."/>
            <person name="Stadler P.F."/>
            <person name="Smith J."/>
            <person name="Kraus R.H."/>
            <person name="Zhao Y."/>
            <person name="Ren L."/>
            <person name="Fei J."/>
            <person name="Morisson M."/>
            <person name="Kaiser P."/>
            <person name="Griffin D.K."/>
            <person name="Rao M."/>
            <person name="Pitel F."/>
            <person name="Wang J."/>
            <person name="Li N."/>
        </authorList>
    </citation>
    <scope>NUCLEOTIDE SEQUENCE [LARGE SCALE GENOMIC DNA]</scope>
</reference>
<protein>
    <submittedName>
        <fullName evidence="1">Uncharacterized protein</fullName>
    </submittedName>
</protein>
<organism evidence="1 2">
    <name type="scientific">Anas platyrhynchos</name>
    <name type="common">Mallard</name>
    <name type="synonym">Anas boschas</name>
    <dbReference type="NCBI Taxonomy" id="8839"/>
    <lineage>
        <taxon>Eukaryota</taxon>
        <taxon>Metazoa</taxon>
        <taxon>Chordata</taxon>
        <taxon>Craniata</taxon>
        <taxon>Vertebrata</taxon>
        <taxon>Euteleostomi</taxon>
        <taxon>Archelosauria</taxon>
        <taxon>Archosauria</taxon>
        <taxon>Dinosauria</taxon>
        <taxon>Saurischia</taxon>
        <taxon>Theropoda</taxon>
        <taxon>Coelurosauria</taxon>
        <taxon>Aves</taxon>
        <taxon>Neognathae</taxon>
        <taxon>Galloanserae</taxon>
        <taxon>Anseriformes</taxon>
        <taxon>Anatidae</taxon>
        <taxon>Anatinae</taxon>
        <taxon>Anas</taxon>
    </lineage>
</organism>
<dbReference type="AlphaFoldDB" id="R0K9K5"/>
<evidence type="ECO:0000313" key="1">
    <source>
        <dbReference type="EMBL" id="EOB06946.1"/>
    </source>
</evidence>
<proteinExistence type="predicted"/>
<evidence type="ECO:0000313" key="2">
    <source>
        <dbReference type="Proteomes" id="UP000296049"/>
    </source>
</evidence>
<name>R0K9K5_ANAPL</name>
<accession>R0K9K5</accession>
<dbReference type="Proteomes" id="UP000296049">
    <property type="component" value="Unassembled WGS sequence"/>
</dbReference>